<evidence type="ECO:0000256" key="3">
    <source>
        <dbReference type="ARBA" id="ARBA00023014"/>
    </source>
</evidence>
<dbReference type="GO" id="GO:0046872">
    <property type="term" value="F:metal ion binding"/>
    <property type="evidence" value="ECO:0007669"/>
    <property type="project" value="UniProtKB-KW"/>
</dbReference>
<dbReference type="GO" id="GO:0051536">
    <property type="term" value="F:iron-sulfur cluster binding"/>
    <property type="evidence" value="ECO:0007669"/>
    <property type="project" value="UniProtKB-KW"/>
</dbReference>
<dbReference type="PANTHER" id="PTHR43432:SF3">
    <property type="entry name" value="SLR0285 PROTEIN"/>
    <property type="match status" value="1"/>
</dbReference>
<keyword evidence="1" id="KW-0479">Metal-binding</keyword>
<proteinExistence type="predicted"/>
<dbReference type="AlphaFoldDB" id="A0A517T8T1"/>
<organism evidence="4 5">
    <name type="scientific">Calycomorphotria hydatis</name>
    <dbReference type="NCBI Taxonomy" id="2528027"/>
    <lineage>
        <taxon>Bacteria</taxon>
        <taxon>Pseudomonadati</taxon>
        <taxon>Planctomycetota</taxon>
        <taxon>Planctomycetia</taxon>
        <taxon>Planctomycetales</taxon>
        <taxon>Planctomycetaceae</taxon>
        <taxon>Calycomorphotria</taxon>
    </lineage>
</organism>
<dbReference type="GO" id="GO:0003824">
    <property type="term" value="F:catalytic activity"/>
    <property type="evidence" value="ECO:0007669"/>
    <property type="project" value="InterPro"/>
</dbReference>
<accession>A0A517T8T1</accession>
<keyword evidence="2" id="KW-0408">Iron</keyword>
<evidence type="ECO:0000313" key="5">
    <source>
        <dbReference type="Proteomes" id="UP000319976"/>
    </source>
</evidence>
<gene>
    <name evidence="4" type="ORF">V22_20180</name>
</gene>
<evidence type="ECO:0000313" key="4">
    <source>
        <dbReference type="EMBL" id="QDT64777.1"/>
    </source>
</evidence>
<dbReference type="KEGG" id="chya:V22_20180"/>
<evidence type="ECO:0000256" key="1">
    <source>
        <dbReference type="ARBA" id="ARBA00022723"/>
    </source>
</evidence>
<dbReference type="InterPro" id="IPR007197">
    <property type="entry name" value="rSAM"/>
</dbReference>
<evidence type="ECO:0008006" key="6">
    <source>
        <dbReference type="Google" id="ProtNLM"/>
    </source>
</evidence>
<reference evidence="4 5" key="1">
    <citation type="submission" date="2019-02" db="EMBL/GenBank/DDBJ databases">
        <title>Deep-cultivation of Planctomycetes and their phenomic and genomic characterization uncovers novel biology.</title>
        <authorList>
            <person name="Wiegand S."/>
            <person name="Jogler M."/>
            <person name="Boedeker C."/>
            <person name="Pinto D."/>
            <person name="Vollmers J."/>
            <person name="Rivas-Marin E."/>
            <person name="Kohn T."/>
            <person name="Peeters S.H."/>
            <person name="Heuer A."/>
            <person name="Rast P."/>
            <person name="Oberbeckmann S."/>
            <person name="Bunk B."/>
            <person name="Jeske O."/>
            <person name="Meyerdierks A."/>
            <person name="Storesund J.E."/>
            <person name="Kallscheuer N."/>
            <person name="Luecker S."/>
            <person name="Lage O.M."/>
            <person name="Pohl T."/>
            <person name="Merkel B.J."/>
            <person name="Hornburger P."/>
            <person name="Mueller R.-W."/>
            <person name="Bruemmer F."/>
            <person name="Labrenz M."/>
            <person name="Spormann A.M."/>
            <person name="Op den Camp H."/>
            <person name="Overmann J."/>
            <person name="Amann R."/>
            <person name="Jetten M.S.M."/>
            <person name="Mascher T."/>
            <person name="Medema M.H."/>
            <person name="Devos D.P."/>
            <person name="Kaster A.-K."/>
            <person name="Ovreas L."/>
            <person name="Rohde M."/>
            <person name="Galperin M.Y."/>
            <person name="Jogler C."/>
        </authorList>
    </citation>
    <scope>NUCLEOTIDE SEQUENCE [LARGE SCALE GENOMIC DNA]</scope>
    <source>
        <strain evidence="4 5">V22</strain>
    </source>
</reference>
<dbReference type="Gene3D" id="3.80.30.30">
    <property type="match status" value="1"/>
</dbReference>
<name>A0A517T8T1_9PLAN</name>
<dbReference type="SFLD" id="SFLDG01084">
    <property type="entry name" value="Uncharacterised_Radical_SAM_Su"/>
    <property type="match status" value="1"/>
</dbReference>
<dbReference type="InterPro" id="IPR040086">
    <property type="entry name" value="MJ0683-like"/>
</dbReference>
<dbReference type="EMBL" id="CP036316">
    <property type="protein sequence ID" value="QDT64777.1"/>
    <property type="molecule type" value="Genomic_DNA"/>
</dbReference>
<protein>
    <recommendedName>
        <fullName evidence="6">Radical SAM superfamily protein</fullName>
    </recommendedName>
</protein>
<dbReference type="PANTHER" id="PTHR43432">
    <property type="entry name" value="SLR0285 PROTEIN"/>
    <property type="match status" value="1"/>
</dbReference>
<dbReference type="Proteomes" id="UP000319976">
    <property type="component" value="Chromosome"/>
</dbReference>
<keyword evidence="5" id="KW-1185">Reference proteome</keyword>
<dbReference type="OrthoDB" id="9785699at2"/>
<keyword evidence="3" id="KW-0411">Iron-sulfur</keyword>
<dbReference type="RefSeq" id="WP_145262221.1">
    <property type="nucleotide sequence ID" value="NZ_CP036316.1"/>
</dbReference>
<dbReference type="SFLD" id="SFLDS00029">
    <property type="entry name" value="Radical_SAM"/>
    <property type="match status" value="1"/>
</dbReference>
<sequence>MKTQLVVLENRKKIIAPSSWPVKELADVHVEACMQCEFNCSYCSSNSGLHICFNKNTIEDAVLEQFGQVYDPQNTDGLLIGFEDVVGALREELNDRKQKPGTGKTLVYSQLTDGFAPKLVKSGVTRGILDLLIEKTNYRIRVLTKSKVVGNNNWTQYFAKHASRFIVGLSIGTLDDKLARRIEGGTSSPAARLKSLHRLQDVGVPTYGMLCPVFPSVLETDELGHLVAAVRPDYCEHVWAEPYNDRSNWRYVREALHRGSFLYDWISRVYEEGDEHLWSQYATNLYCRLLEKGKADGWSEKLRYLLYESHIVDEHVPNFQSLDGVLLQSIDKKTGVSKNPRFAAIQHAT</sequence>
<evidence type="ECO:0000256" key="2">
    <source>
        <dbReference type="ARBA" id="ARBA00023004"/>
    </source>
</evidence>